<dbReference type="Proteomes" id="UP000318053">
    <property type="component" value="Unassembled WGS sequence"/>
</dbReference>
<evidence type="ECO:0000313" key="2">
    <source>
        <dbReference type="Proteomes" id="UP000318053"/>
    </source>
</evidence>
<gene>
    <name evidence="1" type="ORF">CA85_28480</name>
</gene>
<dbReference type="AlphaFoldDB" id="A0A5C5XTS9"/>
<comment type="caution">
    <text evidence="1">The sequence shown here is derived from an EMBL/GenBank/DDBJ whole genome shotgun (WGS) entry which is preliminary data.</text>
</comment>
<reference evidence="1 2" key="1">
    <citation type="submission" date="2019-02" db="EMBL/GenBank/DDBJ databases">
        <title>Deep-cultivation of Planctomycetes and their phenomic and genomic characterization uncovers novel biology.</title>
        <authorList>
            <person name="Wiegand S."/>
            <person name="Jogler M."/>
            <person name="Boedeker C."/>
            <person name="Pinto D."/>
            <person name="Vollmers J."/>
            <person name="Rivas-Marin E."/>
            <person name="Kohn T."/>
            <person name="Peeters S.H."/>
            <person name="Heuer A."/>
            <person name="Rast P."/>
            <person name="Oberbeckmann S."/>
            <person name="Bunk B."/>
            <person name="Jeske O."/>
            <person name="Meyerdierks A."/>
            <person name="Storesund J.E."/>
            <person name="Kallscheuer N."/>
            <person name="Luecker S."/>
            <person name="Lage O.M."/>
            <person name="Pohl T."/>
            <person name="Merkel B.J."/>
            <person name="Hornburger P."/>
            <person name="Mueller R.-W."/>
            <person name="Bruemmer F."/>
            <person name="Labrenz M."/>
            <person name="Spormann A.M."/>
            <person name="Op Den Camp H."/>
            <person name="Overmann J."/>
            <person name="Amann R."/>
            <person name="Jetten M.S.M."/>
            <person name="Mascher T."/>
            <person name="Medema M.H."/>
            <person name="Devos D.P."/>
            <person name="Kaster A.-K."/>
            <person name="Ovreas L."/>
            <person name="Rohde M."/>
            <person name="Galperin M.Y."/>
            <person name="Jogler C."/>
        </authorList>
    </citation>
    <scope>NUCLEOTIDE SEQUENCE [LARGE SCALE GENOMIC DNA]</scope>
    <source>
        <strain evidence="1 2">CA85</strain>
    </source>
</reference>
<dbReference type="RefSeq" id="WP_246112771.1">
    <property type="nucleotide sequence ID" value="NZ_SJPK01000006.1"/>
</dbReference>
<dbReference type="Gene3D" id="2.120.10.80">
    <property type="entry name" value="Kelch-type beta propeller"/>
    <property type="match status" value="1"/>
</dbReference>
<sequence length="273" mass="30312">MKYRPLIVFVLSVCFLPGGWTRAEETSDAQSSPTSLEIGAVECEGDYSRHLQGVCLDDQGSIFWSFTTELVKTDETGKIEKKIPVADHHGDLCHRDGQIFVAVNLGKFNDPKGNADSWVYVYDAETLDPIAKHEVQEVFHGAGGIGVHGDRFYVVGGLPSGVQENYVYEYDADFSFQTKHVIDSKWTELGIQTATYHDGFWWFGCYGKDHPLIKTDDDFQMIGRYDFSCSLGIVGVAPQRLLVATGPRTAAGRCRGTLFVAEPDDQRGLLARD</sequence>
<dbReference type="SUPFAM" id="SSF75011">
    <property type="entry name" value="3-carboxy-cis,cis-mucoante lactonizing enzyme"/>
    <property type="match status" value="1"/>
</dbReference>
<name>A0A5C5XTS9_9BACT</name>
<dbReference type="InterPro" id="IPR015915">
    <property type="entry name" value="Kelch-typ_b-propeller"/>
</dbReference>
<dbReference type="EMBL" id="SJPK01000006">
    <property type="protein sequence ID" value="TWT65989.1"/>
    <property type="molecule type" value="Genomic_DNA"/>
</dbReference>
<organism evidence="1 2">
    <name type="scientific">Allorhodopirellula solitaria</name>
    <dbReference type="NCBI Taxonomy" id="2527987"/>
    <lineage>
        <taxon>Bacteria</taxon>
        <taxon>Pseudomonadati</taxon>
        <taxon>Planctomycetota</taxon>
        <taxon>Planctomycetia</taxon>
        <taxon>Pirellulales</taxon>
        <taxon>Pirellulaceae</taxon>
        <taxon>Allorhodopirellula</taxon>
    </lineage>
</organism>
<protein>
    <submittedName>
        <fullName evidence="1">Uncharacterized protein</fullName>
    </submittedName>
</protein>
<accession>A0A5C5XTS9</accession>
<proteinExistence type="predicted"/>
<evidence type="ECO:0000313" key="1">
    <source>
        <dbReference type="EMBL" id="TWT65989.1"/>
    </source>
</evidence>
<keyword evidence="2" id="KW-1185">Reference proteome</keyword>